<dbReference type="AlphaFoldDB" id="A0A379SFI0"/>
<accession>A0A379SFI0</accession>
<dbReference type="Proteomes" id="UP000255443">
    <property type="component" value="Unassembled WGS sequence"/>
</dbReference>
<protein>
    <submittedName>
        <fullName evidence="1">Uncharacterized protein</fullName>
    </submittedName>
</protein>
<organism evidence="1 2">
    <name type="scientific">Salmonella enterica subsp. arizonae</name>
    <dbReference type="NCBI Taxonomy" id="59203"/>
    <lineage>
        <taxon>Bacteria</taxon>
        <taxon>Pseudomonadati</taxon>
        <taxon>Pseudomonadota</taxon>
        <taxon>Gammaproteobacteria</taxon>
        <taxon>Enterobacterales</taxon>
        <taxon>Enterobacteriaceae</taxon>
        <taxon>Salmonella</taxon>
    </lineage>
</organism>
<reference evidence="1 2" key="1">
    <citation type="submission" date="2018-06" db="EMBL/GenBank/DDBJ databases">
        <authorList>
            <consortium name="Pathogen Informatics"/>
            <person name="Doyle S."/>
        </authorList>
    </citation>
    <scope>NUCLEOTIDE SEQUENCE [LARGE SCALE GENOMIC DNA]</scope>
    <source>
        <strain evidence="1 2">NCTC7303</strain>
    </source>
</reference>
<name>A0A379SFI0_SALER</name>
<proteinExistence type="predicted"/>
<dbReference type="EMBL" id="UGXC01000002">
    <property type="protein sequence ID" value="SUG28177.1"/>
    <property type="molecule type" value="Genomic_DNA"/>
</dbReference>
<sequence length="82" mass="9058">MRDFFKFAVLRQIENVVTAIVQIVTAFSHGTQSGVPGRYARQGDGFFGLNDMVIILQDRGVAHSVLVIFVMCRVLRVCLASA</sequence>
<gene>
    <name evidence="1" type="ORF">NCTC7303_00296</name>
</gene>
<evidence type="ECO:0000313" key="2">
    <source>
        <dbReference type="Proteomes" id="UP000255443"/>
    </source>
</evidence>
<evidence type="ECO:0000313" key="1">
    <source>
        <dbReference type="EMBL" id="SUG28177.1"/>
    </source>
</evidence>